<dbReference type="OrthoDB" id="4315336at2"/>
<reference evidence="2" key="1">
    <citation type="submission" date="2017-11" db="EMBL/GenBank/DDBJ databases">
        <authorList>
            <person name="Wibberg D."/>
        </authorList>
    </citation>
    <scope>NUCLEOTIDE SEQUENCE [LARGE SCALE GENOMIC DNA]</scope>
</reference>
<keyword evidence="2" id="KW-1185">Reference proteome</keyword>
<dbReference type="EMBL" id="LT963352">
    <property type="protein sequence ID" value="SOR76607.1"/>
    <property type="molecule type" value="Genomic_DNA"/>
</dbReference>
<sequence>MASDEEALLVKRARENEIIDLDTRVLAVGLGGKVENGRPTGELAIWVIVYGDPQPGLRPIRSVIRSEYDGVKTHIVEVTKRQTEPQSKLVTSGSRIRAYPSVIIPGIDKYIGTLGIAARTEGVPPDKRPNVFLSCHHVMGETKGDRVVQLSCSNCCEPDVAKVLRGDPKVDAAIATINDDWEVQEGKIDNVVLAGTVHLNPGPQWSTLPPDVQMALKHVNYEVYKYGAETGWTKGLVGCVEVYGRQGQYFGTTVAPHILISSTGKDAEAFSAGGDSGSMVIDGKRRVVALLTGGATTLDEIGLTWAVPIKYVEERLKIRIAATPPPSIWGATVTSPLGQTHRALAGTASGRGLLDLYGRHESEVRKLLRESRRFVVAWHHGQGPELVRALAAVAERQAEVLPTEVAGRSWADHVSAVVQALRALGSPALVRDVDRMAPFLVSLGGRTYGQLMDLIEGLDVDSTAGIRPGGAPG</sequence>
<dbReference type="RefSeq" id="WP_158688428.1">
    <property type="nucleotide sequence ID" value="NZ_LT962942.1"/>
</dbReference>
<name>A0A2N9AZV5_STRCX</name>
<dbReference type="InterPro" id="IPR009003">
    <property type="entry name" value="Peptidase_S1_PA"/>
</dbReference>
<dbReference type="SUPFAM" id="SSF50494">
    <property type="entry name" value="Trypsin-like serine proteases"/>
    <property type="match status" value="1"/>
</dbReference>
<proteinExistence type="predicted"/>
<evidence type="ECO:0000313" key="2">
    <source>
        <dbReference type="Proteomes" id="UP000235464"/>
    </source>
</evidence>
<evidence type="ECO:0000313" key="1">
    <source>
        <dbReference type="EMBL" id="SOR76607.1"/>
    </source>
</evidence>
<organism evidence="1 2">
    <name type="scientific">Streptomyces chartreusis NRRL 3882</name>
    <dbReference type="NCBI Taxonomy" id="1079985"/>
    <lineage>
        <taxon>Bacteria</taxon>
        <taxon>Bacillati</taxon>
        <taxon>Actinomycetota</taxon>
        <taxon>Actinomycetes</taxon>
        <taxon>Kitasatosporales</taxon>
        <taxon>Streptomycetaceae</taxon>
        <taxon>Streptomyces</taxon>
    </lineage>
</organism>
<gene>
    <name evidence="1" type="ORF">SCNRRL3882_0090</name>
</gene>
<protein>
    <submittedName>
        <fullName evidence="1">Uncharacterized protein</fullName>
    </submittedName>
</protein>
<dbReference type="Proteomes" id="UP000235464">
    <property type="component" value="Chromosome I"/>
</dbReference>
<accession>A0A2N9AZV5</accession>
<dbReference type="AlphaFoldDB" id="A0A2N9AZV5"/>